<evidence type="ECO:0000256" key="5">
    <source>
        <dbReference type="SAM" id="Phobius"/>
    </source>
</evidence>
<evidence type="ECO:0000313" key="8">
    <source>
        <dbReference type="Proteomes" id="UP000679992"/>
    </source>
</evidence>
<dbReference type="InterPro" id="IPR006977">
    <property type="entry name" value="Yip1_dom"/>
</dbReference>
<dbReference type="EMBL" id="BOSL01000010">
    <property type="protein sequence ID" value="GIP54180.1"/>
    <property type="molecule type" value="Genomic_DNA"/>
</dbReference>
<comment type="caution">
    <text evidence="7">The sequence shown here is derived from an EMBL/GenBank/DDBJ whole genome shotgun (WGS) entry which is preliminary data.</text>
</comment>
<proteinExistence type="predicted"/>
<feature type="transmembrane region" description="Helical" evidence="5">
    <location>
        <begin position="25"/>
        <end position="45"/>
    </location>
</feature>
<comment type="subcellular location">
    <subcellularLocation>
        <location evidence="1">Membrane</location>
        <topology evidence="1">Multi-pass membrane protein</topology>
    </subcellularLocation>
</comment>
<feature type="domain" description="Yip1" evidence="6">
    <location>
        <begin position="6"/>
        <end position="208"/>
    </location>
</feature>
<organism evidence="7 8">
    <name type="scientific">Paenibacillus vini</name>
    <dbReference type="NCBI Taxonomy" id="1476024"/>
    <lineage>
        <taxon>Bacteria</taxon>
        <taxon>Bacillati</taxon>
        <taxon>Bacillota</taxon>
        <taxon>Bacilli</taxon>
        <taxon>Bacillales</taxon>
        <taxon>Paenibacillaceae</taxon>
        <taxon>Paenibacillus</taxon>
    </lineage>
</organism>
<reference evidence="7 8" key="1">
    <citation type="submission" date="2021-03" db="EMBL/GenBank/DDBJ databases">
        <title>Antimicrobial resistance genes in bacteria isolated from Japanese honey, and their potential for conferring macrolide and lincosamide resistance in the American foulbrood pathogen Paenibacillus larvae.</title>
        <authorList>
            <person name="Okamoto M."/>
            <person name="Kumagai M."/>
            <person name="Kanamori H."/>
            <person name="Takamatsu D."/>
        </authorList>
    </citation>
    <scope>NUCLEOTIDE SEQUENCE [LARGE SCALE GENOMIC DNA]</scope>
    <source>
        <strain evidence="7 8">J42TS3</strain>
    </source>
</reference>
<feature type="transmembrane region" description="Helical" evidence="5">
    <location>
        <begin position="84"/>
        <end position="104"/>
    </location>
</feature>
<feature type="transmembrane region" description="Helical" evidence="5">
    <location>
        <begin position="116"/>
        <end position="137"/>
    </location>
</feature>
<keyword evidence="2 5" id="KW-0812">Transmembrane</keyword>
<keyword evidence="4 5" id="KW-0472">Membrane</keyword>
<evidence type="ECO:0000256" key="3">
    <source>
        <dbReference type="ARBA" id="ARBA00022989"/>
    </source>
</evidence>
<accession>A0ABQ4MDV4</accession>
<evidence type="ECO:0000259" key="6">
    <source>
        <dbReference type="Pfam" id="PF04893"/>
    </source>
</evidence>
<feature type="transmembrane region" description="Helical" evidence="5">
    <location>
        <begin position="194"/>
        <end position="212"/>
    </location>
</feature>
<protein>
    <recommendedName>
        <fullName evidence="6">Yip1 domain-containing protein</fullName>
    </recommendedName>
</protein>
<feature type="transmembrane region" description="Helical" evidence="5">
    <location>
        <begin position="160"/>
        <end position="182"/>
    </location>
</feature>
<dbReference type="Proteomes" id="UP000679992">
    <property type="component" value="Unassembled WGS sequence"/>
</dbReference>
<evidence type="ECO:0000256" key="1">
    <source>
        <dbReference type="ARBA" id="ARBA00004141"/>
    </source>
</evidence>
<keyword evidence="8" id="KW-1185">Reference proteome</keyword>
<evidence type="ECO:0000256" key="4">
    <source>
        <dbReference type="ARBA" id="ARBA00023136"/>
    </source>
</evidence>
<evidence type="ECO:0000313" key="7">
    <source>
        <dbReference type="EMBL" id="GIP54180.1"/>
    </source>
</evidence>
<gene>
    <name evidence="7" type="ORF">J42TS3_32150</name>
</gene>
<evidence type="ECO:0000256" key="2">
    <source>
        <dbReference type="ARBA" id="ARBA00022692"/>
    </source>
</evidence>
<dbReference type="Pfam" id="PF04893">
    <property type="entry name" value="Yip1"/>
    <property type="match status" value="1"/>
</dbReference>
<name>A0ABQ4MDV4_9BACL</name>
<keyword evidence="3 5" id="KW-1133">Transmembrane helix</keyword>
<sequence length="213" mass="23286">MKNLFTIFVSPTETFQRVREKSKTAWIFPLILLMVVSTVAIYLQLPAMEQATMDALKKQGLVDPSNIDSIVASTNVVSIVTTPLSIVAMIFVGALLYVLLNLIVRGEAKYMQLVTMMSYAALPGMLGSLLAGIMVYATEAKAVTDVSISLAALVSDKTSMLYYVLTLSNPFAIWGLVLYVIGASVMMKRPRKTVGMWIVGTWLVFSLGSLLFV</sequence>
<dbReference type="RefSeq" id="WP_211023724.1">
    <property type="nucleotide sequence ID" value="NZ_BOSL01000010.1"/>
</dbReference>